<protein>
    <submittedName>
        <fullName evidence="2">Glycosytransferase</fullName>
    </submittedName>
</protein>
<comment type="caution">
    <text evidence="2">The sequence shown here is derived from an EMBL/GenBank/DDBJ whole genome shotgun (WGS) entry which is preliminary data.</text>
</comment>
<accession>A0A0R3MUL2</accession>
<sequence length="755" mass="85726">MWLLNHTAAREFEIPMLKRIGVREIFLPKKIPADPTFRSASVDWSEDEHLTIPNDDLAILNDADWYHNPGIEAWQTASKHFDIAFFILLKIDFLKSMSRHFEGAKIWRTYGNAKISYSEILDLFARGAGPVWSPVTSKNLWFGQAYPHLAAKEPNFIAKKAVFLPAGLADASVRDEWNGDDKRIFFVCPDLAFNDYYQAVYRTFKKAFAGLPYAVGGSQPISVKDPHVLGYLPNEQHRRNMRELRVMYYHSTEPDHIHYHPFEAVRSGMPLVFMAGGLLDRLGGIDLPGRSKTPKEARQKIERILSGDRRLIDSIRQSQQRLLEPMKADACEADWRAGLGRVLGKLRESSPSISLANKPKKRIAVLLPVAYRGGSLRGAILLARAIATGSRMGGDDIEVVFGHLDDPACYPKEAFKDLPLYIKRRPYHWRILSHDEAVRACAYAGLNGSLAHKTYQAPDDGISQFTDCDLWIVVSDRLDFPLLPVRPYLLMIYDYLQRYQTPFNDDTNQRFVARGHVAEAVMVTTAFTAGDARQFAGIPAKKIKKVPMLAPEFFANENPARLEDDIGRFFLWTTNLAPHKNHENAFKALRLYYEKYGGSLKCHVTGVDTRDLFKRDVPHLRGLKDIRSLSAAIKQHLKIEGELPDQSYQARLSRAAFLWHPGRVDNGTLSVVEAARLGVPALSSDYPAMREMDEQFALHLTWMDPDDPDNMARELKRMETDSETLRRRLPSAEQLAGQSVDRLASAYWSVIKDYL</sequence>
<evidence type="ECO:0000313" key="3">
    <source>
        <dbReference type="Proteomes" id="UP000051660"/>
    </source>
</evidence>
<gene>
    <name evidence="2" type="ORF">CQ14_22580</name>
</gene>
<organism evidence="2 3">
    <name type="scientific">Bradyrhizobium lablabi</name>
    <dbReference type="NCBI Taxonomy" id="722472"/>
    <lineage>
        <taxon>Bacteria</taxon>
        <taxon>Pseudomonadati</taxon>
        <taxon>Pseudomonadota</taxon>
        <taxon>Alphaproteobacteria</taxon>
        <taxon>Hyphomicrobiales</taxon>
        <taxon>Nitrobacteraceae</taxon>
        <taxon>Bradyrhizobium</taxon>
    </lineage>
</organism>
<reference evidence="2 3" key="1">
    <citation type="submission" date="2014-03" db="EMBL/GenBank/DDBJ databases">
        <title>Bradyrhizobium valentinum sp. nov., isolated from effective nodules of Lupinus mariae-josephae, a lupine endemic of basic-lime soils in Eastern Spain.</title>
        <authorList>
            <person name="Duran D."/>
            <person name="Rey L."/>
            <person name="Navarro A."/>
            <person name="Busquets A."/>
            <person name="Imperial J."/>
            <person name="Ruiz-Argueso T."/>
        </authorList>
    </citation>
    <scope>NUCLEOTIDE SEQUENCE [LARGE SCALE GENOMIC DNA]</scope>
    <source>
        <strain evidence="2 3">CCBAU 23086</strain>
    </source>
</reference>
<evidence type="ECO:0000313" key="2">
    <source>
        <dbReference type="EMBL" id="KRR23826.1"/>
    </source>
</evidence>
<proteinExistence type="predicted"/>
<dbReference type="GO" id="GO:0016757">
    <property type="term" value="F:glycosyltransferase activity"/>
    <property type="evidence" value="ECO:0007669"/>
    <property type="project" value="InterPro"/>
</dbReference>
<dbReference type="PANTHER" id="PTHR46401:SF8">
    <property type="entry name" value="BLL6006 PROTEIN"/>
    <property type="match status" value="1"/>
</dbReference>
<keyword evidence="2" id="KW-0808">Transferase</keyword>
<dbReference type="EMBL" id="LLYB01000066">
    <property type="protein sequence ID" value="KRR23826.1"/>
    <property type="molecule type" value="Genomic_DNA"/>
</dbReference>
<dbReference type="InterPro" id="IPR001296">
    <property type="entry name" value="Glyco_trans_1"/>
</dbReference>
<dbReference type="AlphaFoldDB" id="A0A0R3MUL2"/>
<dbReference type="SUPFAM" id="SSF53756">
    <property type="entry name" value="UDP-Glycosyltransferase/glycogen phosphorylase"/>
    <property type="match status" value="1"/>
</dbReference>
<dbReference type="Pfam" id="PF00534">
    <property type="entry name" value="Glycos_transf_1"/>
    <property type="match status" value="1"/>
</dbReference>
<dbReference type="Proteomes" id="UP000051660">
    <property type="component" value="Unassembled WGS sequence"/>
</dbReference>
<dbReference type="Gene3D" id="3.40.50.2000">
    <property type="entry name" value="Glycogen Phosphorylase B"/>
    <property type="match status" value="1"/>
</dbReference>
<name>A0A0R3MUL2_9BRAD</name>
<feature type="domain" description="Glycosyl transferase family 1" evidence="1">
    <location>
        <begin position="568"/>
        <end position="727"/>
    </location>
</feature>
<evidence type="ECO:0000259" key="1">
    <source>
        <dbReference type="Pfam" id="PF00534"/>
    </source>
</evidence>
<dbReference type="PANTHER" id="PTHR46401">
    <property type="entry name" value="GLYCOSYLTRANSFERASE WBBK-RELATED"/>
    <property type="match status" value="1"/>
</dbReference>